<name>F4KU87_HALH1</name>
<dbReference type="PROSITE" id="PS52015">
    <property type="entry name" value="TONB_CTD"/>
    <property type="match status" value="1"/>
</dbReference>
<gene>
    <name evidence="2" type="ordered locus">Halhy_2305</name>
</gene>
<dbReference type="AlphaFoldDB" id="F4KU87"/>
<reference evidence="2 3" key="1">
    <citation type="journal article" date="2011" name="Stand. Genomic Sci.">
        <title>Complete genome sequence of Haliscomenobacter hydrossis type strain (O).</title>
        <authorList>
            <consortium name="US DOE Joint Genome Institute (JGI-PGF)"/>
            <person name="Daligault H."/>
            <person name="Lapidus A."/>
            <person name="Zeytun A."/>
            <person name="Nolan M."/>
            <person name="Lucas S."/>
            <person name="Del Rio T.G."/>
            <person name="Tice H."/>
            <person name="Cheng J.F."/>
            <person name="Tapia R."/>
            <person name="Han C."/>
            <person name="Goodwin L."/>
            <person name="Pitluck S."/>
            <person name="Liolios K."/>
            <person name="Pagani I."/>
            <person name="Ivanova N."/>
            <person name="Huntemann M."/>
            <person name="Mavromatis K."/>
            <person name="Mikhailova N."/>
            <person name="Pati A."/>
            <person name="Chen A."/>
            <person name="Palaniappan K."/>
            <person name="Land M."/>
            <person name="Hauser L."/>
            <person name="Brambilla E.M."/>
            <person name="Rohde M."/>
            <person name="Verbarg S."/>
            <person name="Goker M."/>
            <person name="Bristow J."/>
            <person name="Eisen J.A."/>
            <person name="Markowitz V."/>
            <person name="Hugenholtz P."/>
            <person name="Kyrpides N.C."/>
            <person name="Klenk H.P."/>
            <person name="Woyke T."/>
        </authorList>
    </citation>
    <scope>NUCLEOTIDE SEQUENCE [LARGE SCALE GENOMIC DNA]</scope>
    <source>
        <strain evidence="3">ATCC 27775 / DSM 1100 / LMG 10767 / O</strain>
    </source>
</reference>
<reference key="2">
    <citation type="submission" date="2011-04" db="EMBL/GenBank/DDBJ databases">
        <title>Complete sequence of chromosome of Haliscomenobacter hydrossis DSM 1100.</title>
        <authorList>
            <consortium name="US DOE Joint Genome Institute (JGI-PGF)"/>
            <person name="Lucas S."/>
            <person name="Han J."/>
            <person name="Lapidus A."/>
            <person name="Bruce D."/>
            <person name="Goodwin L."/>
            <person name="Pitluck S."/>
            <person name="Peters L."/>
            <person name="Kyrpides N."/>
            <person name="Mavromatis K."/>
            <person name="Ivanova N."/>
            <person name="Ovchinnikova G."/>
            <person name="Pagani I."/>
            <person name="Daligault H."/>
            <person name="Detter J.C."/>
            <person name="Han C."/>
            <person name="Land M."/>
            <person name="Hauser L."/>
            <person name="Markowitz V."/>
            <person name="Cheng J.-F."/>
            <person name="Hugenholtz P."/>
            <person name="Woyke T."/>
            <person name="Wu D."/>
            <person name="Verbarg S."/>
            <person name="Frueling A."/>
            <person name="Brambilla E."/>
            <person name="Klenk H.-P."/>
            <person name="Eisen J.A."/>
        </authorList>
    </citation>
    <scope>NUCLEOTIDE SEQUENCE</scope>
    <source>
        <strain>DSM 1100</strain>
    </source>
</reference>
<evidence type="ECO:0000259" key="1">
    <source>
        <dbReference type="PROSITE" id="PS52015"/>
    </source>
</evidence>
<dbReference type="Pfam" id="PF03544">
    <property type="entry name" value="TonB_C"/>
    <property type="match status" value="1"/>
</dbReference>
<dbReference type="eggNOG" id="COG0810">
    <property type="taxonomic scope" value="Bacteria"/>
</dbReference>
<evidence type="ECO:0000313" key="3">
    <source>
        <dbReference type="Proteomes" id="UP000008461"/>
    </source>
</evidence>
<dbReference type="RefSeq" id="WP_013764734.1">
    <property type="nucleotide sequence ID" value="NC_015510.1"/>
</dbReference>
<dbReference type="Gene3D" id="3.30.1150.10">
    <property type="match status" value="1"/>
</dbReference>
<proteinExistence type="predicted"/>
<dbReference type="Proteomes" id="UP000008461">
    <property type="component" value="Chromosome"/>
</dbReference>
<evidence type="ECO:0000313" key="2">
    <source>
        <dbReference type="EMBL" id="AEE50184.1"/>
    </source>
</evidence>
<dbReference type="KEGG" id="hhy:Halhy_2305"/>
<dbReference type="EMBL" id="CP002691">
    <property type="protein sequence ID" value="AEE50184.1"/>
    <property type="molecule type" value="Genomic_DNA"/>
</dbReference>
<dbReference type="HOGENOM" id="CLU_1370524_0_0_10"/>
<feature type="domain" description="TonB C-terminal" evidence="1">
    <location>
        <begin position="109"/>
        <end position="199"/>
    </location>
</feature>
<dbReference type="STRING" id="760192.Halhy_2305"/>
<sequence>MIQCFPRSKQVAERYSVLKSDRTVKHGSYVAFFKMSEKDYERFQMGVLKLEDFVKIKGNYQLGKKGGEWEEYIQPQVLKTKGNYLGDKKIGVWFTAREEAQVIERYDFDLQKKLRPIFQIKVVYPENARKAGHMGTISLSFQTSSDCTVSNITLLQSASPALDNAAMIWMKKYAVYLKNYGVECTEKIDTQIVVFNLEE</sequence>
<protein>
    <submittedName>
        <fullName evidence="2">TonB family protein</fullName>
    </submittedName>
</protein>
<accession>F4KU87</accession>
<organism evidence="2 3">
    <name type="scientific">Haliscomenobacter hydrossis (strain ATCC 27775 / DSM 1100 / LMG 10767 / O)</name>
    <dbReference type="NCBI Taxonomy" id="760192"/>
    <lineage>
        <taxon>Bacteria</taxon>
        <taxon>Pseudomonadati</taxon>
        <taxon>Bacteroidota</taxon>
        <taxon>Saprospiria</taxon>
        <taxon>Saprospirales</taxon>
        <taxon>Haliscomenobacteraceae</taxon>
        <taxon>Haliscomenobacter</taxon>
    </lineage>
</organism>
<dbReference type="InterPro" id="IPR037682">
    <property type="entry name" value="TonB_C"/>
</dbReference>
<dbReference type="SUPFAM" id="SSF74653">
    <property type="entry name" value="TolA/TonB C-terminal domain"/>
    <property type="match status" value="1"/>
</dbReference>
<dbReference type="GO" id="GO:0055085">
    <property type="term" value="P:transmembrane transport"/>
    <property type="evidence" value="ECO:0007669"/>
    <property type="project" value="InterPro"/>
</dbReference>
<keyword evidence="3" id="KW-1185">Reference proteome</keyword>